<dbReference type="EMBL" id="JARKNE010000013">
    <property type="protein sequence ID" value="KAK5771605.1"/>
    <property type="molecule type" value="Genomic_DNA"/>
</dbReference>
<organism evidence="2 3">
    <name type="scientific">Gossypium arboreum</name>
    <name type="common">Tree cotton</name>
    <name type="synonym">Gossypium nanking</name>
    <dbReference type="NCBI Taxonomy" id="29729"/>
    <lineage>
        <taxon>Eukaryota</taxon>
        <taxon>Viridiplantae</taxon>
        <taxon>Streptophyta</taxon>
        <taxon>Embryophyta</taxon>
        <taxon>Tracheophyta</taxon>
        <taxon>Spermatophyta</taxon>
        <taxon>Magnoliopsida</taxon>
        <taxon>eudicotyledons</taxon>
        <taxon>Gunneridae</taxon>
        <taxon>Pentapetalae</taxon>
        <taxon>rosids</taxon>
        <taxon>malvids</taxon>
        <taxon>Malvales</taxon>
        <taxon>Malvaceae</taxon>
        <taxon>Malvoideae</taxon>
        <taxon>Gossypium</taxon>
    </lineage>
</organism>
<feature type="compositionally biased region" description="Basic and acidic residues" evidence="1">
    <location>
        <begin position="109"/>
        <end position="122"/>
    </location>
</feature>
<gene>
    <name evidence="2" type="ORF">PVK06_047830</name>
</gene>
<feature type="region of interest" description="Disordered" evidence="1">
    <location>
        <begin position="39"/>
        <end position="60"/>
    </location>
</feature>
<protein>
    <submittedName>
        <fullName evidence="2">Uncharacterized protein</fullName>
    </submittedName>
</protein>
<keyword evidence="3" id="KW-1185">Reference proteome</keyword>
<feature type="region of interest" description="Disordered" evidence="1">
    <location>
        <begin position="109"/>
        <end position="144"/>
    </location>
</feature>
<comment type="caution">
    <text evidence="2">The sequence shown here is derived from an EMBL/GenBank/DDBJ whole genome shotgun (WGS) entry which is preliminary data.</text>
</comment>
<accession>A0ABR0MG99</accession>
<evidence type="ECO:0000256" key="1">
    <source>
        <dbReference type="SAM" id="MobiDB-lite"/>
    </source>
</evidence>
<evidence type="ECO:0000313" key="2">
    <source>
        <dbReference type="EMBL" id="KAK5771605.1"/>
    </source>
</evidence>
<dbReference type="Proteomes" id="UP001358586">
    <property type="component" value="Chromosome 13"/>
</dbReference>
<proteinExistence type="predicted"/>
<sequence>MKVGTKVLLSIQLIEDVLYGRSIISIEWKATKAPSGKLVERESNMRPVESTMETPPLGKVDCASDFKEKEVMRKQSRRVNAASKVHCKQADSVLISDLLAWQDRRGPFKDRRGPFKVRKQEGRGTVGETKPRCENRGDSNGTKLELGQVKVETSCQ</sequence>
<name>A0ABR0MG99_GOSAR</name>
<reference evidence="2 3" key="1">
    <citation type="submission" date="2023-03" db="EMBL/GenBank/DDBJ databases">
        <title>WGS of Gossypium arboreum.</title>
        <authorList>
            <person name="Yu D."/>
        </authorList>
    </citation>
    <scope>NUCLEOTIDE SEQUENCE [LARGE SCALE GENOMIC DNA]</scope>
    <source>
        <tissue evidence="2">Leaf</tissue>
    </source>
</reference>
<evidence type="ECO:0000313" key="3">
    <source>
        <dbReference type="Proteomes" id="UP001358586"/>
    </source>
</evidence>